<evidence type="ECO:0000256" key="2">
    <source>
        <dbReference type="ARBA" id="ARBA00004651"/>
    </source>
</evidence>
<feature type="transmembrane region" description="Helical" evidence="9">
    <location>
        <begin position="278"/>
        <end position="300"/>
    </location>
</feature>
<dbReference type="OrthoDB" id="9995836at2759"/>
<comment type="catalytic activity">
    <reaction evidence="1 9">
        <text>riboflavin(in) = riboflavin(out)</text>
        <dbReference type="Rhea" id="RHEA:35015"/>
        <dbReference type="ChEBI" id="CHEBI:57986"/>
    </reaction>
</comment>
<accession>A0A2A3EQA2</accession>
<feature type="transmembrane region" description="Helical" evidence="9">
    <location>
        <begin position="372"/>
        <end position="394"/>
    </location>
</feature>
<comment type="function">
    <text evidence="9">Plasma membrane transporter mediating the uptake by cells of the water soluble vitamin B2/riboflavin that plays a key role in biochemical oxidation-reduction reactions of the carbohydrate, lipid, and amino acid metabolism.</text>
</comment>
<feature type="transmembrane region" description="Helical" evidence="9">
    <location>
        <begin position="117"/>
        <end position="139"/>
    </location>
</feature>
<evidence type="ECO:0000256" key="5">
    <source>
        <dbReference type="ARBA" id="ARBA00022475"/>
    </source>
</evidence>
<dbReference type="GO" id="GO:0032217">
    <property type="term" value="F:riboflavin transmembrane transporter activity"/>
    <property type="evidence" value="ECO:0007669"/>
    <property type="project" value="UniProtKB-UniRule"/>
</dbReference>
<proteinExistence type="inferred from homology"/>
<dbReference type="Proteomes" id="UP000242457">
    <property type="component" value="Unassembled WGS sequence"/>
</dbReference>
<evidence type="ECO:0000256" key="1">
    <source>
        <dbReference type="ARBA" id="ARBA00000215"/>
    </source>
</evidence>
<feature type="transmembrane region" description="Helical" evidence="9">
    <location>
        <begin position="151"/>
        <end position="171"/>
    </location>
</feature>
<evidence type="ECO:0000313" key="10">
    <source>
        <dbReference type="EMBL" id="PBC33973.1"/>
    </source>
</evidence>
<organism evidence="10 11">
    <name type="scientific">Apis cerana cerana</name>
    <name type="common">Oriental honeybee</name>
    <dbReference type="NCBI Taxonomy" id="94128"/>
    <lineage>
        <taxon>Eukaryota</taxon>
        <taxon>Metazoa</taxon>
        <taxon>Ecdysozoa</taxon>
        <taxon>Arthropoda</taxon>
        <taxon>Hexapoda</taxon>
        <taxon>Insecta</taxon>
        <taxon>Pterygota</taxon>
        <taxon>Neoptera</taxon>
        <taxon>Endopterygota</taxon>
        <taxon>Hymenoptera</taxon>
        <taxon>Apocrita</taxon>
        <taxon>Aculeata</taxon>
        <taxon>Apoidea</taxon>
        <taxon>Anthophila</taxon>
        <taxon>Apidae</taxon>
        <taxon>Apis</taxon>
    </lineage>
</organism>
<keyword evidence="8 9" id="KW-0472">Membrane</keyword>
<feature type="transmembrane region" description="Helical" evidence="9">
    <location>
        <begin position="406"/>
        <end position="429"/>
    </location>
</feature>
<evidence type="ECO:0000256" key="6">
    <source>
        <dbReference type="ARBA" id="ARBA00022692"/>
    </source>
</evidence>
<feature type="transmembrane region" description="Helical" evidence="9">
    <location>
        <begin position="204"/>
        <end position="222"/>
    </location>
</feature>
<reference evidence="10 11" key="1">
    <citation type="submission" date="2014-07" db="EMBL/GenBank/DDBJ databases">
        <title>Genomic and transcriptomic analysis on Apis cerana provide comprehensive insights into honey bee biology.</title>
        <authorList>
            <person name="Diao Q."/>
            <person name="Sun L."/>
            <person name="Zheng H."/>
            <person name="Zheng H."/>
            <person name="Xu S."/>
            <person name="Wang S."/>
            <person name="Zeng Z."/>
            <person name="Hu F."/>
            <person name="Su S."/>
            <person name="Wu J."/>
        </authorList>
    </citation>
    <scope>NUCLEOTIDE SEQUENCE [LARGE SCALE GENOMIC DNA]</scope>
    <source>
        <tissue evidence="10">Pupae without intestine</tissue>
    </source>
</reference>
<dbReference type="GO" id="GO:0005886">
    <property type="term" value="C:plasma membrane"/>
    <property type="evidence" value="ECO:0007669"/>
    <property type="project" value="UniProtKB-SubCell"/>
</dbReference>
<gene>
    <name evidence="10" type="ORF">APICC_06592</name>
</gene>
<dbReference type="InterPro" id="IPR009357">
    <property type="entry name" value="Riboflavin_transptr"/>
</dbReference>
<feature type="transmembrane region" description="Helical" evidence="9">
    <location>
        <begin position="86"/>
        <end position="105"/>
    </location>
</feature>
<evidence type="ECO:0000256" key="3">
    <source>
        <dbReference type="ARBA" id="ARBA00006366"/>
    </source>
</evidence>
<feature type="transmembrane region" description="Helical" evidence="9">
    <location>
        <begin position="51"/>
        <end position="74"/>
    </location>
</feature>
<protein>
    <recommendedName>
        <fullName evidence="9">Riboflavin transporter</fullName>
    </recommendedName>
</protein>
<dbReference type="Pfam" id="PF06237">
    <property type="entry name" value="SLC52_ribofla_tr"/>
    <property type="match status" value="1"/>
</dbReference>
<keyword evidence="11" id="KW-1185">Reference proteome</keyword>
<feature type="transmembrane region" description="Helical" evidence="9">
    <location>
        <begin position="338"/>
        <end position="360"/>
    </location>
</feature>
<evidence type="ECO:0000256" key="9">
    <source>
        <dbReference type="RuleBase" id="RU368035"/>
    </source>
</evidence>
<evidence type="ECO:0000256" key="7">
    <source>
        <dbReference type="ARBA" id="ARBA00022989"/>
    </source>
</evidence>
<keyword evidence="7 9" id="KW-1133">Transmembrane helix</keyword>
<feature type="transmembrane region" description="Helical" evidence="9">
    <location>
        <begin position="312"/>
        <end position="331"/>
    </location>
</feature>
<evidence type="ECO:0000256" key="4">
    <source>
        <dbReference type="ARBA" id="ARBA00022448"/>
    </source>
</evidence>
<comment type="similarity">
    <text evidence="3 9">Belongs to the riboflavin transporter family.</text>
</comment>
<keyword evidence="5 9" id="KW-1003">Cell membrane</keyword>
<dbReference type="STRING" id="94128.A0A2A3EQA2"/>
<comment type="subcellular location">
    <subcellularLocation>
        <location evidence="2 9">Cell membrane</location>
        <topology evidence="2 9">Multi-pass membrane protein</topology>
    </subcellularLocation>
</comment>
<sequence>MIHITQDKKICNEKTYIVVHFLIILFGISSWIGINGIFIQIPILINTSPEGWSLPIYLVSITQTANFGPLLYIILQYFKCKINESWWIMCLLMLGTLAMGFLSFFSSEKTVIANNEYSLLLFVLTFFNALVSCFSSILFMPYLRNFNIKFLTSYFIGEGLSGVLPSIIALIQRIGYISECTILKNNTNIEPLKSFVLKFSPNEYFLFIFIILFLSLVAFAILEYSSVFQNIKQIHNSISIVLNEKQAYSHDHCTNNIQEMKHYLVNNSKYLTKQIRNYLFILLAIFCFLSHGFFPSIQFYSCLPYGSITYKLSIICAQIANPLMCLLAFWFKISSIKLYIINYLCIICLLIGSYVTYLAISPSPPLQATKLGIFLVIISWALLMGFVSYLKLIVISVFRNTMLPNILFNVGAIMQIASASGAIFSFIIINFTNYFEVYDNCT</sequence>
<dbReference type="PANTHER" id="PTHR12929:SF10">
    <property type="entry name" value="RIBOFLAVIN TRANSPORTER"/>
    <property type="match status" value="1"/>
</dbReference>
<dbReference type="PANTHER" id="PTHR12929">
    <property type="entry name" value="SOLUTE CARRIER FAMILY 52"/>
    <property type="match status" value="1"/>
</dbReference>
<keyword evidence="4 9" id="KW-0813">Transport</keyword>
<evidence type="ECO:0000256" key="8">
    <source>
        <dbReference type="ARBA" id="ARBA00023136"/>
    </source>
</evidence>
<name>A0A2A3EQA2_APICC</name>
<evidence type="ECO:0000313" key="11">
    <source>
        <dbReference type="Proteomes" id="UP000242457"/>
    </source>
</evidence>
<dbReference type="EMBL" id="KZ288194">
    <property type="protein sequence ID" value="PBC33973.1"/>
    <property type="molecule type" value="Genomic_DNA"/>
</dbReference>
<feature type="transmembrane region" description="Helical" evidence="9">
    <location>
        <begin position="21"/>
        <end position="45"/>
    </location>
</feature>
<dbReference type="AlphaFoldDB" id="A0A2A3EQA2"/>
<keyword evidence="6 9" id="KW-0812">Transmembrane</keyword>